<keyword evidence="4" id="KW-1185">Reference proteome</keyword>
<organism evidence="3 4">
    <name type="scientific">Methylogaea oryzae</name>
    <dbReference type="NCBI Taxonomy" id="1295382"/>
    <lineage>
        <taxon>Bacteria</taxon>
        <taxon>Pseudomonadati</taxon>
        <taxon>Pseudomonadota</taxon>
        <taxon>Gammaproteobacteria</taxon>
        <taxon>Methylococcales</taxon>
        <taxon>Methylococcaceae</taxon>
        <taxon>Methylogaea</taxon>
    </lineage>
</organism>
<name>A0A8D4VR66_9GAMM</name>
<dbReference type="Pfam" id="PF13421">
    <property type="entry name" value="Band_7_1"/>
    <property type="match status" value="1"/>
</dbReference>
<dbReference type="PANTHER" id="PTHR37826:SF2">
    <property type="entry name" value="ZINC-RIBBON DOMAIN-CONTAINING PROTEIN"/>
    <property type="match status" value="1"/>
</dbReference>
<dbReference type="InterPro" id="IPR033880">
    <property type="entry name" value="SPFH_YdjI"/>
</dbReference>
<dbReference type="Pfam" id="PF09851">
    <property type="entry name" value="SHOCT"/>
    <property type="match status" value="1"/>
</dbReference>
<dbReference type="KEGG" id="moz:MoryE10_17180"/>
<dbReference type="EMBL" id="AP019782">
    <property type="protein sequence ID" value="BBL71112.1"/>
    <property type="molecule type" value="Genomic_DNA"/>
</dbReference>
<proteinExistence type="predicted"/>
<evidence type="ECO:0000259" key="1">
    <source>
        <dbReference type="Pfam" id="PF09851"/>
    </source>
</evidence>
<evidence type="ECO:0000313" key="3">
    <source>
        <dbReference type="EMBL" id="BBL71112.1"/>
    </source>
</evidence>
<dbReference type="InterPro" id="IPR018649">
    <property type="entry name" value="SHOCT"/>
</dbReference>
<gene>
    <name evidence="3" type="primary">ydjI</name>
    <name evidence="3" type="ORF">MoryE10_17180</name>
</gene>
<dbReference type="CDD" id="cd03408">
    <property type="entry name" value="SPFH_like_u1"/>
    <property type="match status" value="1"/>
</dbReference>
<dbReference type="PANTHER" id="PTHR37826">
    <property type="entry name" value="FLOTILLIN BAND_7_5 DOMAIN PROTEIN"/>
    <property type="match status" value="1"/>
</dbReference>
<feature type="domain" description="SPFH" evidence="2">
    <location>
        <begin position="46"/>
        <end position="255"/>
    </location>
</feature>
<feature type="domain" description="SHOCT" evidence="1">
    <location>
        <begin position="325"/>
        <end position="351"/>
    </location>
</feature>
<accession>A0A8D4VR66</accession>
<dbReference type="AlphaFoldDB" id="A0A8D4VR66"/>
<evidence type="ECO:0000259" key="2">
    <source>
        <dbReference type="Pfam" id="PF13421"/>
    </source>
</evidence>
<evidence type="ECO:0000313" key="4">
    <source>
        <dbReference type="Proteomes" id="UP000824988"/>
    </source>
</evidence>
<protein>
    <submittedName>
        <fullName evidence="3">Antifreeze protein, type I</fullName>
    </submittedName>
</protein>
<sequence>MRCGKDNNSAFLIHTEGGAMGLMDFIKKQFIDIIHWTEEGDGVLAYRFPMQDFEIQQGAQLTVRESQLALFVDEGKVADVFSPGRHTLTTQTLPLLTNLKNWDKLFDSPFKSDVYFFSTRLQLDRRWGTPNPITIRDKEFGLVRLRAFGIYSYRLVDPKRFYQEVSGTRESYTTEEMEGQLRNTLIGSMTDLFAESSVPFVDMAANQEEFGNQLKAKMAPVFDRYGLALDSLVVQNVSLPEELQAVLDQRISMGVIGDLGKFTQYQVAQAIPIAAGNEGGLAGAGAGLGAGVSIGQAFAGALNPQAAAPAAPAAATPSSDDVMATLEKLHGLMTKGVISQAEFDAKKAELLAKLG</sequence>
<dbReference type="Proteomes" id="UP000824988">
    <property type="component" value="Chromosome"/>
</dbReference>
<reference evidence="3" key="1">
    <citation type="submission" date="2019-06" db="EMBL/GenBank/DDBJ databases">
        <title>Complete genome sequence of Methylogaea oryzae strain JCM16910.</title>
        <authorList>
            <person name="Asakawa S."/>
        </authorList>
    </citation>
    <scope>NUCLEOTIDE SEQUENCE</scope>
    <source>
        <strain evidence="3">E10</strain>
    </source>
</reference>